<dbReference type="InterPro" id="IPR009057">
    <property type="entry name" value="Homeodomain-like_sf"/>
</dbReference>
<proteinExistence type="predicted"/>
<feature type="domain" description="HTH araC/xylS-type" evidence="4">
    <location>
        <begin position="207"/>
        <end position="306"/>
    </location>
</feature>
<dbReference type="PANTHER" id="PTHR46796:SF6">
    <property type="entry name" value="ARAC SUBFAMILY"/>
    <property type="match status" value="1"/>
</dbReference>
<evidence type="ECO:0000256" key="1">
    <source>
        <dbReference type="ARBA" id="ARBA00023015"/>
    </source>
</evidence>
<reference evidence="5 6" key="1">
    <citation type="submission" date="2014-03" db="EMBL/GenBank/DDBJ databases">
        <title>Whole genome sequence of Novosphingobium resinovorum KF1.</title>
        <authorList>
            <person name="Gan H.M."/>
            <person name="Gan H.Y."/>
            <person name="Chew T.H."/>
            <person name="Savka M.A."/>
        </authorList>
    </citation>
    <scope>NUCLEOTIDE SEQUENCE [LARGE SCALE GENOMIC DNA]</scope>
    <source>
        <strain evidence="5 6">KF1</strain>
    </source>
</reference>
<keyword evidence="3" id="KW-0804">Transcription</keyword>
<dbReference type="InterPro" id="IPR018060">
    <property type="entry name" value="HTH_AraC"/>
</dbReference>
<dbReference type="Proteomes" id="UP000024329">
    <property type="component" value="Unassembled WGS sequence"/>
</dbReference>
<evidence type="ECO:0000256" key="3">
    <source>
        <dbReference type="ARBA" id="ARBA00023163"/>
    </source>
</evidence>
<dbReference type="GO" id="GO:0003700">
    <property type="term" value="F:DNA-binding transcription factor activity"/>
    <property type="evidence" value="ECO:0007669"/>
    <property type="project" value="InterPro"/>
</dbReference>
<dbReference type="STRING" id="158500.BES08_00205"/>
<comment type="caution">
    <text evidence="5">The sequence shown here is derived from an EMBL/GenBank/DDBJ whole genome shotgun (WGS) entry which is preliminary data.</text>
</comment>
<dbReference type="PANTHER" id="PTHR46796">
    <property type="entry name" value="HTH-TYPE TRANSCRIPTIONAL ACTIVATOR RHAS-RELATED"/>
    <property type="match status" value="1"/>
</dbReference>
<evidence type="ECO:0000313" key="5">
    <source>
        <dbReference type="EMBL" id="EZP74745.1"/>
    </source>
</evidence>
<dbReference type="PATRIC" id="fig|158500.4.peg.4767"/>
<evidence type="ECO:0000259" key="4">
    <source>
        <dbReference type="PROSITE" id="PS01124"/>
    </source>
</evidence>
<keyword evidence="1" id="KW-0805">Transcription regulation</keyword>
<dbReference type="GO" id="GO:0043565">
    <property type="term" value="F:sequence-specific DNA binding"/>
    <property type="evidence" value="ECO:0007669"/>
    <property type="project" value="InterPro"/>
</dbReference>
<dbReference type="AlphaFoldDB" id="A0A031JPV2"/>
<protein>
    <submittedName>
        <fullName evidence="5">AraC family transcriptional regulator</fullName>
    </submittedName>
</protein>
<gene>
    <name evidence="5" type="ORF">BV97_04693</name>
</gene>
<dbReference type="eggNOG" id="COG2207">
    <property type="taxonomic scope" value="Bacteria"/>
</dbReference>
<dbReference type="PROSITE" id="PS01124">
    <property type="entry name" value="HTH_ARAC_FAMILY_2"/>
    <property type="match status" value="1"/>
</dbReference>
<dbReference type="Pfam" id="PF12833">
    <property type="entry name" value="HTH_18"/>
    <property type="match status" value="1"/>
</dbReference>
<dbReference type="SUPFAM" id="SSF46689">
    <property type="entry name" value="Homeodomain-like"/>
    <property type="match status" value="1"/>
</dbReference>
<dbReference type="Gene3D" id="1.10.10.60">
    <property type="entry name" value="Homeodomain-like"/>
    <property type="match status" value="1"/>
</dbReference>
<organism evidence="5 6">
    <name type="scientific">Novosphingobium resinovorum</name>
    <dbReference type="NCBI Taxonomy" id="158500"/>
    <lineage>
        <taxon>Bacteria</taxon>
        <taxon>Pseudomonadati</taxon>
        <taxon>Pseudomonadota</taxon>
        <taxon>Alphaproteobacteria</taxon>
        <taxon>Sphingomonadales</taxon>
        <taxon>Sphingomonadaceae</taxon>
        <taxon>Novosphingobium</taxon>
    </lineage>
</organism>
<dbReference type="SMART" id="SM00342">
    <property type="entry name" value="HTH_ARAC"/>
    <property type="match status" value="1"/>
</dbReference>
<evidence type="ECO:0000313" key="6">
    <source>
        <dbReference type="Proteomes" id="UP000024329"/>
    </source>
</evidence>
<keyword evidence="2" id="KW-0238">DNA-binding</keyword>
<dbReference type="EMBL" id="JFYZ01000041">
    <property type="protein sequence ID" value="EZP74745.1"/>
    <property type="molecule type" value="Genomic_DNA"/>
</dbReference>
<sequence>MATRTAEQYPPEHYSGWLFGADDTPIAFDSFNAEIVVDFDGGWSELRRLKWSRTLDATWHTDRRCYFLTLMLDGPVEVDRRNVALAQMAPYGVRRVRLVPPDQTIHSVSVADGEARAMRCFLEADLVESVCARPPSFEERAHLGSIDLSGGPLEWLLLRMYREMSNGEIGLRIALEGIAREIAVEIARAIEGRRAGTRRLSGGLAPWRMRLVLERIHAEGPLPNIVELAAICGLTSRHLGRAFHQETGRTLGRFIAAAMAERAGRMLEAGVPVGAVGAALGYSSSSSFAHAFARETGVLPSSIRDGHRHRGSRTS</sequence>
<dbReference type="InterPro" id="IPR050204">
    <property type="entry name" value="AraC_XylS_family_regulators"/>
</dbReference>
<accession>A0A031JPV2</accession>
<evidence type="ECO:0000256" key="2">
    <source>
        <dbReference type="ARBA" id="ARBA00023125"/>
    </source>
</evidence>
<name>A0A031JPV2_9SPHN</name>